<sequence length="127" mass="14559">MGDQTIYQRIEALIKDRGMTKKAFCEKLKISSGNLGDWRRGKTTPGTMHLIQISDFFNVSLDWLMKGVKPGQGVLQEQKAAYFFGVMGPLNCQAEDLDTEEQNFILEYVEFAKYRKQKGENDKTQPE</sequence>
<accession>A0A0D7X810</accession>
<dbReference type="PROSITE" id="PS50943">
    <property type="entry name" value="HTH_CROC1"/>
    <property type="match status" value="1"/>
</dbReference>
<dbReference type="EMBL" id="JTHP01000003">
    <property type="protein sequence ID" value="KJD47163.1"/>
    <property type="molecule type" value="Genomic_DNA"/>
</dbReference>
<dbReference type="InterPro" id="IPR010982">
    <property type="entry name" value="Lambda_DNA-bd_dom_sf"/>
</dbReference>
<dbReference type="CDD" id="cd00093">
    <property type="entry name" value="HTH_XRE"/>
    <property type="match status" value="1"/>
</dbReference>
<dbReference type="PATRIC" id="fig|159743.3.peg.689"/>
<comment type="caution">
    <text evidence="2">The sequence shown here is derived from an EMBL/GenBank/DDBJ whole genome shotgun (WGS) entry which is preliminary data.</text>
</comment>
<dbReference type="Pfam" id="PF12844">
    <property type="entry name" value="HTH_19"/>
    <property type="match status" value="1"/>
</dbReference>
<evidence type="ECO:0000259" key="1">
    <source>
        <dbReference type="PROSITE" id="PS50943"/>
    </source>
</evidence>
<dbReference type="OrthoDB" id="2365258at2"/>
<keyword evidence="3" id="KW-1185">Reference proteome</keyword>
<dbReference type="SUPFAM" id="SSF47413">
    <property type="entry name" value="lambda repressor-like DNA-binding domains"/>
    <property type="match status" value="1"/>
</dbReference>
<proteinExistence type="predicted"/>
<gene>
    <name evidence="2" type="ORF">QD47_03180</name>
</gene>
<protein>
    <submittedName>
        <fullName evidence="2">Transcriptional regulator</fullName>
    </submittedName>
</protein>
<dbReference type="GO" id="GO:0003677">
    <property type="term" value="F:DNA binding"/>
    <property type="evidence" value="ECO:0007669"/>
    <property type="project" value="InterPro"/>
</dbReference>
<organism evidence="2 3">
    <name type="scientific">Paenibacillus terrae</name>
    <dbReference type="NCBI Taxonomy" id="159743"/>
    <lineage>
        <taxon>Bacteria</taxon>
        <taxon>Bacillati</taxon>
        <taxon>Bacillota</taxon>
        <taxon>Bacilli</taxon>
        <taxon>Bacillales</taxon>
        <taxon>Paenibacillaceae</taxon>
        <taxon>Paenibacillus</taxon>
    </lineage>
</organism>
<reference evidence="2 3" key="1">
    <citation type="submission" date="2014-11" db="EMBL/GenBank/DDBJ databases">
        <title>Draft Genome Sequences of Paenibacillus polymyxa NRRL B-30509 and Paenibacillus terrae NRRL B-30644, Strains from a Poultry Environment that Produce Tridecaptin A and Paenicidins.</title>
        <authorList>
            <person name="van Belkum M.J."/>
            <person name="Lohans C.T."/>
            <person name="Vederas J.C."/>
        </authorList>
    </citation>
    <scope>NUCLEOTIDE SEQUENCE [LARGE SCALE GENOMIC DNA]</scope>
    <source>
        <strain evidence="2 3">NRRL B-30644</strain>
    </source>
</reference>
<name>A0A0D7X810_9BACL</name>
<dbReference type="InterPro" id="IPR001387">
    <property type="entry name" value="Cro/C1-type_HTH"/>
</dbReference>
<dbReference type="Proteomes" id="UP000032534">
    <property type="component" value="Unassembled WGS sequence"/>
</dbReference>
<dbReference type="RefSeq" id="WP_044644749.1">
    <property type="nucleotide sequence ID" value="NZ_JTHP01000003.1"/>
</dbReference>
<evidence type="ECO:0000313" key="3">
    <source>
        <dbReference type="Proteomes" id="UP000032534"/>
    </source>
</evidence>
<feature type="domain" description="HTH cro/C1-type" evidence="1">
    <location>
        <begin position="10"/>
        <end position="64"/>
    </location>
</feature>
<dbReference type="AlphaFoldDB" id="A0A0D7X810"/>
<dbReference type="SMART" id="SM00530">
    <property type="entry name" value="HTH_XRE"/>
    <property type="match status" value="1"/>
</dbReference>
<dbReference type="Gene3D" id="1.10.260.40">
    <property type="entry name" value="lambda repressor-like DNA-binding domains"/>
    <property type="match status" value="1"/>
</dbReference>
<evidence type="ECO:0000313" key="2">
    <source>
        <dbReference type="EMBL" id="KJD47163.1"/>
    </source>
</evidence>